<evidence type="ECO:0000256" key="2">
    <source>
        <dbReference type="ARBA" id="ARBA00022452"/>
    </source>
</evidence>
<dbReference type="AlphaFoldDB" id="A0A5R8WJG8"/>
<evidence type="ECO:0000256" key="1">
    <source>
        <dbReference type="ARBA" id="ARBA00004442"/>
    </source>
</evidence>
<comment type="subcellular location">
    <subcellularLocation>
        <location evidence="1">Cell outer membrane</location>
    </subcellularLocation>
</comment>
<organism evidence="6 7">
    <name type="scientific">Hymenobacter jeollabukensis</name>
    <dbReference type="NCBI Taxonomy" id="2025313"/>
    <lineage>
        <taxon>Bacteria</taxon>
        <taxon>Pseudomonadati</taxon>
        <taxon>Bacteroidota</taxon>
        <taxon>Cytophagia</taxon>
        <taxon>Cytophagales</taxon>
        <taxon>Hymenobacteraceae</taxon>
        <taxon>Hymenobacter</taxon>
    </lineage>
</organism>
<name>A0A5R8WJG8_9BACT</name>
<dbReference type="GO" id="GO:0015562">
    <property type="term" value="F:efflux transmembrane transporter activity"/>
    <property type="evidence" value="ECO:0007669"/>
    <property type="project" value="InterPro"/>
</dbReference>
<dbReference type="GO" id="GO:1990281">
    <property type="term" value="C:efflux pump complex"/>
    <property type="evidence" value="ECO:0007669"/>
    <property type="project" value="TreeGrafter"/>
</dbReference>
<sequence length="462" mass="51593">MKNNIPTTPAFRQNWAVPLPHFPTLLALFSRSAFYSGRSGGRLFLTAALLGLSVGAARAQQELRTLDEFLTLARNTSPLLRDYAGQVAQNRIDSLRRAAQQRPQLTGNAAAVAAPIIRRRANGEGGFGYDEAVSNGGNYAAFVGATQPVLGGPVLRNDYRILESQGLVLRNTRQLAGLDLRRSITDQFLTAFAAEQQWTYNQELLRTLNQQDALLRKLVNGGVYKQTQYLAFYASVRNQEVTTQQARLSYRRELGTLRYLAGAPDTALVLLDKPQPPTYRPLAGLGSITQRQYTLDSLRLRLDREAVDLTYRPRLNWVLDAGLQSANPAPLYLSHNVGFSGGLTLTVPIFDGHQRQLSYDRLRIAEQTRTGYRAFLTTQRRQQYQQLQGIAREADQLLASIRRQVGIAAALVDAGRQQLTTGDITILDYLQLVSSYRSLQFSLTQAETERLRNLYALDYLGE</sequence>
<dbReference type="OrthoDB" id="1091220at2"/>
<evidence type="ECO:0000313" key="6">
    <source>
        <dbReference type="EMBL" id="TLM88944.1"/>
    </source>
</evidence>
<dbReference type="PANTHER" id="PTHR30026">
    <property type="entry name" value="OUTER MEMBRANE PROTEIN TOLC"/>
    <property type="match status" value="1"/>
</dbReference>
<dbReference type="Gene3D" id="1.20.1600.10">
    <property type="entry name" value="Outer membrane efflux proteins (OEP)"/>
    <property type="match status" value="1"/>
</dbReference>
<reference evidence="6 7" key="1">
    <citation type="submission" date="2019-05" db="EMBL/GenBank/DDBJ databases">
        <title>Hymenobacter edaphi sp. nov., isolated from abandoned arsenic-contaminated farmland soil.</title>
        <authorList>
            <person name="Nie L."/>
        </authorList>
    </citation>
    <scope>NUCLEOTIDE SEQUENCE [LARGE SCALE GENOMIC DNA]</scope>
    <source>
        <strain evidence="6 7">1-3-3-8</strain>
    </source>
</reference>
<keyword evidence="7" id="KW-1185">Reference proteome</keyword>
<dbReference type="EMBL" id="VAJM01000015">
    <property type="protein sequence ID" value="TLM88944.1"/>
    <property type="molecule type" value="Genomic_DNA"/>
</dbReference>
<comment type="caution">
    <text evidence="6">The sequence shown here is derived from an EMBL/GenBank/DDBJ whole genome shotgun (WGS) entry which is preliminary data.</text>
</comment>
<keyword evidence="3" id="KW-0812">Transmembrane</keyword>
<keyword evidence="5" id="KW-0998">Cell outer membrane</keyword>
<dbReference type="SUPFAM" id="SSF56954">
    <property type="entry name" value="Outer membrane efflux proteins (OEP)"/>
    <property type="match status" value="1"/>
</dbReference>
<dbReference type="GO" id="GO:0015288">
    <property type="term" value="F:porin activity"/>
    <property type="evidence" value="ECO:0007669"/>
    <property type="project" value="TreeGrafter"/>
</dbReference>
<protein>
    <submittedName>
        <fullName evidence="6">TolC family protein</fullName>
    </submittedName>
</protein>
<proteinExistence type="predicted"/>
<evidence type="ECO:0000313" key="7">
    <source>
        <dbReference type="Proteomes" id="UP000305517"/>
    </source>
</evidence>
<accession>A0A5R8WJG8</accession>
<keyword evidence="4" id="KW-0472">Membrane</keyword>
<evidence type="ECO:0000256" key="5">
    <source>
        <dbReference type="ARBA" id="ARBA00023237"/>
    </source>
</evidence>
<dbReference type="InterPro" id="IPR051906">
    <property type="entry name" value="TolC-like"/>
</dbReference>
<evidence type="ECO:0000256" key="4">
    <source>
        <dbReference type="ARBA" id="ARBA00023136"/>
    </source>
</evidence>
<dbReference type="GO" id="GO:0009279">
    <property type="term" value="C:cell outer membrane"/>
    <property type="evidence" value="ECO:0007669"/>
    <property type="project" value="UniProtKB-SubCell"/>
</dbReference>
<gene>
    <name evidence="6" type="ORF">FDY95_22435</name>
</gene>
<dbReference type="Proteomes" id="UP000305517">
    <property type="component" value="Unassembled WGS sequence"/>
</dbReference>
<keyword evidence="2" id="KW-1134">Transmembrane beta strand</keyword>
<dbReference type="PANTHER" id="PTHR30026:SF20">
    <property type="entry name" value="OUTER MEMBRANE PROTEIN TOLC"/>
    <property type="match status" value="1"/>
</dbReference>
<evidence type="ECO:0000256" key="3">
    <source>
        <dbReference type="ARBA" id="ARBA00022692"/>
    </source>
</evidence>